<dbReference type="KEGG" id="pmui:G4G71_11015"/>
<dbReference type="PANTHER" id="PTHR30050">
    <property type="entry name" value="CHROMOSOMAL REPLICATION INITIATOR PROTEIN DNAA"/>
    <property type="match status" value="1"/>
</dbReference>
<dbReference type="GO" id="GO:0006260">
    <property type="term" value="P:DNA replication"/>
    <property type="evidence" value="ECO:0007669"/>
    <property type="project" value="TreeGrafter"/>
</dbReference>
<name>A0A7Z3BK52_9PSED</name>
<dbReference type="PANTHER" id="PTHR30050:SF4">
    <property type="entry name" value="ATP-BINDING PROTEIN RV3427C IN INSERTION SEQUENCE-RELATED"/>
    <property type="match status" value="1"/>
</dbReference>
<dbReference type="GO" id="GO:0005524">
    <property type="term" value="F:ATP binding"/>
    <property type="evidence" value="ECO:0007669"/>
    <property type="project" value="UniProtKB-KW"/>
</dbReference>
<keyword evidence="2" id="KW-0547">Nucleotide-binding</keyword>
<dbReference type="Proteomes" id="UP000502549">
    <property type="component" value="Chromosome"/>
</dbReference>
<evidence type="ECO:0000313" key="3">
    <source>
        <dbReference type="Proteomes" id="UP000502549"/>
    </source>
</evidence>
<evidence type="ECO:0000259" key="1">
    <source>
        <dbReference type="SMART" id="SM00382"/>
    </source>
</evidence>
<keyword evidence="2" id="KW-0067">ATP-binding</keyword>
<dbReference type="Gene3D" id="3.40.50.300">
    <property type="entry name" value="P-loop containing nucleotide triphosphate hydrolases"/>
    <property type="match status" value="1"/>
</dbReference>
<reference evidence="2 3" key="1">
    <citation type="submission" date="2020-02" db="EMBL/GenBank/DDBJ databases">
        <title>Complete genome sequence of Pseudomonas multiresinivorans ORNL1.</title>
        <authorList>
            <person name="Podar M."/>
        </authorList>
    </citation>
    <scope>NUCLEOTIDE SEQUENCE [LARGE SCALE GENOMIC DNA]</scope>
    <source>
        <strain evidence="3">populi</strain>
    </source>
</reference>
<dbReference type="EMBL" id="CP048833">
    <property type="protein sequence ID" value="QJP08378.1"/>
    <property type="molecule type" value="Genomic_DNA"/>
</dbReference>
<protein>
    <submittedName>
        <fullName evidence="2">ATP-binding protein</fullName>
    </submittedName>
</protein>
<dbReference type="CDD" id="cd00009">
    <property type="entry name" value="AAA"/>
    <property type="match status" value="1"/>
</dbReference>
<accession>A0A7Z3BK52</accession>
<keyword evidence="3" id="KW-1185">Reference proteome</keyword>
<dbReference type="InterPro" id="IPR027417">
    <property type="entry name" value="P-loop_NTPase"/>
</dbReference>
<dbReference type="AlphaFoldDB" id="A0A7Z3BK52"/>
<sequence length="265" mass="29301">MASSNVVQIAEAVGARTEPAACDEHGPYEQRITSLLGREFRSRCPACTQRADAEELAHRKAMETWERQRNLEHRLGRAAIPKRFAEKNFDEYVTDHAGKAKALRVCQEFAERFPEHAEVGRCMLLLGTPGTGKTHLGAAIANAVMKLHGCTAVYRTVGSVFQEIRDSYGDNSYKTEGEILAPLVAADLLVLDEIGVSKEQPSDFELRTIFAIVNGRYEQCRPTVIISNLGVDEVKVALGERSADRLREGGVIVLLFNWESARGSK</sequence>
<dbReference type="InterPro" id="IPR003593">
    <property type="entry name" value="AAA+_ATPase"/>
</dbReference>
<dbReference type="SUPFAM" id="SSF52540">
    <property type="entry name" value="P-loop containing nucleoside triphosphate hydrolases"/>
    <property type="match status" value="1"/>
</dbReference>
<proteinExistence type="predicted"/>
<dbReference type="InterPro" id="IPR002611">
    <property type="entry name" value="IstB_ATP-bd"/>
</dbReference>
<dbReference type="SMART" id="SM00382">
    <property type="entry name" value="AAA"/>
    <property type="match status" value="1"/>
</dbReference>
<evidence type="ECO:0000313" key="2">
    <source>
        <dbReference type="EMBL" id="QJP08378.1"/>
    </source>
</evidence>
<dbReference type="RefSeq" id="WP_169937574.1">
    <property type="nucleotide sequence ID" value="NZ_CP048833.1"/>
</dbReference>
<dbReference type="Pfam" id="PF01695">
    <property type="entry name" value="IstB_IS21"/>
    <property type="match status" value="1"/>
</dbReference>
<organism evidence="2 3">
    <name type="scientific">Pseudomonas multiresinivorans</name>
    <dbReference type="NCBI Taxonomy" id="95301"/>
    <lineage>
        <taxon>Bacteria</taxon>
        <taxon>Pseudomonadati</taxon>
        <taxon>Pseudomonadota</taxon>
        <taxon>Gammaproteobacteria</taxon>
        <taxon>Pseudomonadales</taxon>
        <taxon>Pseudomonadaceae</taxon>
        <taxon>Pseudomonas</taxon>
    </lineage>
</organism>
<gene>
    <name evidence="2" type="ORF">G4G71_11015</name>
</gene>
<feature type="domain" description="AAA+ ATPase" evidence="1">
    <location>
        <begin position="119"/>
        <end position="253"/>
    </location>
</feature>